<dbReference type="OrthoDB" id="9767869at2"/>
<dbReference type="SUPFAM" id="SSF50022">
    <property type="entry name" value="ISP domain"/>
    <property type="match status" value="1"/>
</dbReference>
<dbReference type="Gene3D" id="3.30.9.10">
    <property type="entry name" value="D-Amino Acid Oxidase, subunit A, domain 2"/>
    <property type="match status" value="1"/>
</dbReference>
<organism evidence="7 8">
    <name type="scientific">Pararcticibacter amylolyticus</name>
    <dbReference type="NCBI Taxonomy" id="2173175"/>
    <lineage>
        <taxon>Bacteria</taxon>
        <taxon>Pseudomonadati</taxon>
        <taxon>Bacteroidota</taxon>
        <taxon>Sphingobacteriia</taxon>
        <taxon>Sphingobacteriales</taxon>
        <taxon>Sphingobacteriaceae</taxon>
        <taxon>Pararcticibacter</taxon>
    </lineage>
</organism>
<protein>
    <submittedName>
        <fullName evidence="7">(2Fe-2S)-binding protein</fullName>
    </submittedName>
</protein>
<feature type="domain" description="Rieske" evidence="6">
    <location>
        <begin position="412"/>
        <end position="501"/>
    </location>
</feature>
<dbReference type="AlphaFoldDB" id="A0A2U2PEI1"/>
<keyword evidence="4" id="KW-0411">Iron-sulfur</keyword>
<dbReference type="GO" id="GO:0046872">
    <property type="term" value="F:metal ion binding"/>
    <property type="evidence" value="ECO:0007669"/>
    <property type="project" value="UniProtKB-KW"/>
</dbReference>
<reference evidence="7 8" key="1">
    <citation type="submission" date="2018-04" db="EMBL/GenBank/DDBJ databases">
        <title>Pedobacter chongqingensis sp. nov., isolated from a rottenly hemp rope.</title>
        <authorList>
            <person name="Cai Y."/>
        </authorList>
    </citation>
    <scope>NUCLEOTIDE SEQUENCE [LARGE SCALE GENOMIC DNA]</scope>
    <source>
        <strain evidence="7 8">FJ4-8</strain>
    </source>
</reference>
<dbReference type="InterPro" id="IPR036188">
    <property type="entry name" value="FAD/NAD-bd_sf"/>
</dbReference>
<dbReference type="Pfam" id="PF01266">
    <property type="entry name" value="DAO"/>
    <property type="match status" value="1"/>
</dbReference>
<dbReference type="InterPro" id="IPR017941">
    <property type="entry name" value="Rieske_2Fe-2S"/>
</dbReference>
<dbReference type="PANTHER" id="PTHR13847">
    <property type="entry name" value="SARCOSINE DEHYDROGENASE-RELATED"/>
    <property type="match status" value="1"/>
</dbReference>
<evidence type="ECO:0000256" key="1">
    <source>
        <dbReference type="ARBA" id="ARBA00022714"/>
    </source>
</evidence>
<evidence type="ECO:0000313" key="8">
    <source>
        <dbReference type="Proteomes" id="UP000245647"/>
    </source>
</evidence>
<dbReference type="RefSeq" id="WP_109416699.1">
    <property type="nucleotide sequence ID" value="NZ_QEAS01000012.1"/>
</dbReference>
<evidence type="ECO:0000313" key="7">
    <source>
        <dbReference type="EMBL" id="PWG79801.1"/>
    </source>
</evidence>
<keyword evidence="1" id="KW-0001">2Fe-2S</keyword>
<evidence type="ECO:0000256" key="2">
    <source>
        <dbReference type="ARBA" id="ARBA00022723"/>
    </source>
</evidence>
<dbReference type="SUPFAM" id="SSF51905">
    <property type="entry name" value="FAD/NAD(P)-binding domain"/>
    <property type="match status" value="1"/>
</dbReference>
<dbReference type="FunFam" id="2.102.10.10:FF:000014">
    <property type="entry name" value="Oxidoreductase, FAD dependent"/>
    <property type="match status" value="1"/>
</dbReference>
<dbReference type="CDD" id="cd03477">
    <property type="entry name" value="Rieske_YhfW_C"/>
    <property type="match status" value="1"/>
</dbReference>
<keyword evidence="2" id="KW-0479">Metal-binding</keyword>
<gene>
    <name evidence="7" type="ORF">DDR33_15430</name>
</gene>
<accession>A0A2U2PEI1</accession>
<keyword evidence="3" id="KW-0408">Iron</keyword>
<dbReference type="Pfam" id="PF00355">
    <property type="entry name" value="Rieske"/>
    <property type="match status" value="1"/>
</dbReference>
<dbReference type="InterPro" id="IPR005805">
    <property type="entry name" value="Rieske_Fe-S_prot_C"/>
</dbReference>
<keyword evidence="8" id="KW-1185">Reference proteome</keyword>
<evidence type="ECO:0000259" key="6">
    <source>
        <dbReference type="PROSITE" id="PS51296"/>
    </source>
</evidence>
<proteinExistence type="predicted"/>
<dbReference type="EMBL" id="QEAS01000012">
    <property type="protein sequence ID" value="PWG79801.1"/>
    <property type="molecule type" value="Genomic_DNA"/>
</dbReference>
<dbReference type="Gene3D" id="3.50.50.60">
    <property type="entry name" value="FAD/NAD(P)-binding domain"/>
    <property type="match status" value="1"/>
</dbReference>
<dbReference type="PRINTS" id="PR00162">
    <property type="entry name" value="RIESKE"/>
</dbReference>
<dbReference type="InterPro" id="IPR036922">
    <property type="entry name" value="Rieske_2Fe-2S_sf"/>
</dbReference>
<dbReference type="InterPro" id="IPR038010">
    <property type="entry name" value="YhfW_C"/>
</dbReference>
<evidence type="ECO:0000256" key="4">
    <source>
        <dbReference type="ARBA" id="ARBA00023014"/>
    </source>
</evidence>
<evidence type="ECO:0000256" key="5">
    <source>
        <dbReference type="ARBA" id="ARBA00023157"/>
    </source>
</evidence>
<dbReference type="GO" id="GO:0016020">
    <property type="term" value="C:membrane"/>
    <property type="evidence" value="ECO:0007669"/>
    <property type="project" value="InterPro"/>
</dbReference>
<dbReference type="PANTHER" id="PTHR13847:SF274">
    <property type="entry name" value="RIESKE 2FE-2S IRON-SULFUR PROTEIN YHFW-RELATED"/>
    <property type="match status" value="1"/>
</dbReference>
<dbReference type="Proteomes" id="UP000245647">
    <property type="component" value="Unassembled WGS sequence"/>
</dbReference>
<dbReference type="GO" id="GO:0005737">
    <property type="term" value="C:cytoplasm"/>
    <property type="evidence" value="ECO:0007669"/>
    <property type="project" value="TreeGrafter"/>
</dbReference>
<keyword evidence="5" id="KW-1015">Disulfide bond</keyword>
<dbReference type="PROSITE" id="PS51296">
    <property type="entry name" value="RIESKE"/>
    <property type="match status" value="1"/>
</dbReference>
<comment type="caution">
    <text evidence="7">The sequence shown here is derived from an EMBL/GenBank/DDBJ whole genome shotgun (WGS) entry which is preliminary data.</text>
</comment>
<sequence length="501" mass="54962">MKNLSVWRNEVEAPSFPRLNGEIDADVVIVGGGITGITAAYLLAIAGKSVVVLEALKVGQSSTGYSTGNLYSTVGGEGLHSISSKFNEKTLAEVVESRAAAIELIKQIIDVNAIECDFRHVPWSLFTVDGYRKKFIDQERTAAVGAGLTVQRNVPYPAPVEDGFTIPGQAQFNPYEYVVSLASKINTGNCRIYEYSPVMKVEEGELCSVETDNGKVTAPKVIMATHTPKGLYMVHASMGSYREYAVAALVKDKYPESGIYWEMQESEHYSVRTFDAEEGRIIMVLGQMHKVGQKEENLECYEKLEAFLRKRFDVGEVLYKWSAQQYKPADSIPYIGLSSGNSKIYIATGFGADGLVYGTLAAMIISDDILGKSNKWSKTYDASRITPLASASNFLKENVNVAYEMAKDFLSTDADSFAEVKTYEGKIMELEGSKYAVHRDGTGELHIVSAICPHMGCVVHWNTADQSWDCPCHGSRFSKHGEVLEGPAIHPLKKIQGGTDA</sequence>
<dbReference type="InterPro" id="IPR006076">
    <property type="entry name" value="FAD-dep_OxRdtase"/>
</dbReference>
<dbReference type="GO" id="GO:0051537">
    <property type="term" value="F:2 iron, 2 sulfur cluster binding"/>
    <property type="evidence" value="ECO:0007669"/>
    <property type="project" value="UniProtKB-KW"/>
</dbReference>
<evidence type="ECO:0000256" key="3">
    <source>
        <dbReference type="ARBA" id="ARBA00023004"/>
    </source>
</evidence>
<dbReference type="Gene3D" id="2.102.10.10">
    <property type="entry name" value="Rieske [2Fe-2S] iron-sulphur domain"/>
    <property type="match status" value="1"/>
</dbReference>
<name>A0A2U2PEI1_9SPHI</name>